<sequence length="128" mass="13333">MPAGADPAPIQLVGPAAIGRASDGTAVFHTGLWLGPSQSCLFIGIIAEGGPSRRPKRPSITISNGQDLLINSFSFVGGGGGPGHGDCWLLQADVDTENAWRLSGATLVMRYEILALDYTAQLADLTKQ</sequence>
<dbReference type="EMBL" id="JACHMY010000001">
    <property type="protein sequence ID" value="MBB5841673.1"/>
    <property type="molecule type" value="Genomic_DNA"/>
</dbReference>
<gene>
    <name evidence="1" type="ORF">HDA39_008407</name>
</gene>
<comment type="caution">
    <text evidence="1">The sequence shown here is derived from an EMBL/GenBank/DDBJ whole genome shotgun (WGS) entry which is preliminary data.</text>
</comment>
<protein>
    <submittedName>
        <fullName evidence="1">Uncharacterized protein</fullName>
    </submittedName>
</protein>
<dbReference type="RefSeq" id="WP_184805312.1">
    <property type="nucleotide sequence ID" value="NZ_JACHMY010000001.1"/>
</dbReference>
<evidence type="ECO:0000313" key="1">
    <source>
        <dbReference type="EMBL" id="MBB5841673.1"/>
    </source>
</evidence>
<name>A0A7W9JGI1_9ACTN</name>
<organism evidence="1 2">
    <name type="scientific">Kribbella italica</name>
    <dbReference type="NCBI Taxonomy" id="1540520"/>
    <lineage>
        <taxon>Bacteria</taxon>
        <taxon>Bacillati</taxon>
        <taxon>Actinomycetota</taxon>
        <taxon>Actinomycetes</taxon>
        <taxon>Propionibacteriales</taxon>
        <taxon>Kribbellaceae</taxon>
        <taxon>Kribbella</taxon>
    </lineage>
</organism>
<dbReference type="Proteomes" id="UP000549971">
    <property type="component" value="Unassembled WGS sequence"/>
</dbReference>
<proteinExistence type="predicted"/>
<accession>A0A7W9JGI1</accession>
<reference evidence="1 2" key="1">
    <citation type="submission" date="2020-08" db="EMBL/GenBank/DDBJ databases">
        <title>Sequencing the genomes of 1000 actinobacteria strains.</title>
        <authorList>
            <person name="Klenk H.-P."/>
        </authorList>
    </citation>
    <scope>NUCLEOTIDE SEQUENCE [LARGE SCALE GENOMIC DNA]</scope>
    <source>
        <strain evidence="1 2">DSM 28967</strain>
    </source>
</reference>
<keyword evidence="2" id="KW-1185">Reference proteome</keyword>
<evidence type="ECO:0000313" key="2">
    <source>
        <dbReference type="Proteomes" id="UP000549971"/>
    </source>
</evidence>
<dbReference type="AlphaFoldDB" id="A0A7W9JGI1"/>